<protein>
    <submittedName>
        <fullName evidence="1">Gp9</fullName>
    </submittedName>
</protein>
<dbReference type="InterPro" id="IPR046227">
    <property type="entry name" value="DUF6260"/>
</dbReference>
<gene>
    <name evidence="1" type="ORF">NCTC10005_06381</name>
</gene>
<dbReference type="EMBL" id="UGJB01000004">
    <property type="protein sequence ID" value="STQ13556.1"/>
    <property type="molecule type" value="Genomic_DNA"/>
</dbReference>
<dbReference type="Pfam" id="PF19774">
    <property type="entry name" value="DUF6260"/>
    <property type="match status" value="1"/>
</dbReference>
<evidence type="ECO:0000313" key="1">
    <source>
        <dbReference type="EMBL" id="STQ13556.1"/>
    </source>
</evidence>
<dbReference type="Proteomes" id="UP000255106">
    <property type="component" value="Unassembled WGS sequence"/>
</dbReference>
<reference evidence="1 2" key="1">
    <citation type="submission" date="2018-06" db="EMBL/GenBank/DDBJ databases">
        <authorList>
            <consortium name="Pathogen Informatics"/>
            <person name="Doyle S."/>
        </authorList>
    </citation>
    <scope>NUCLEOTIDE SEQUENCE [LARGE SCALE GENOMIC DNA]</scope>
    <source>
        <strain evidence="1 2">NCTC10005</strain>
    </source>
</reference>
<organism evidence="1 2">
    <name type="scientific">Enterobacter cloacae</name>
    <dbReference type="NCBI Taxonomy" id="550"/>
    <lineage>
        <taxon>Bacteria</taxon>
        <taxon>Pseudomonadati</taxon>
        <taxon>Pseudomonadota</taxon>
        <taxon>Gammaproteobacteria</taxon>
        <taxon>Enterobacterales</taxon>
        <taxon>Enterobacteriaceae</taxon>
        <taxon>Enterobacter</taxon>
        <taxon>Enterobacter cloacae complex</taxon>
    </lineage>
</organism>
<proteinExistence type="predicted"/>
<evidence type="ECO:0000313" key="2">
    <source>
        <dbReference type="Proteomes" id="UP000255106"/>
    </source>
</evidence>
<name>A0A377M692_ENTCL</name>
<dbReference type="AlphaFoldDB" id="A0A377M692"/>
<accession>A0A377M692</accession>
<sequence length="70" mass="7686">MMTPDMLACNAVGGFSRDFWAEIDNQVLQLRDQEVGMEIVNDLIGVQTVLPVVKPPSCITWSATSLTTCQ</sequence>